<feature type="transmembrane region" description="Helical" evidence="11">
    <location>
        <begin position="102"/>
        <end position="120"/>
    </location>
</feature>
<feature type="transmembrane region" description="Helical" evidence="11">
    <location>
        <begin position="43"/>
        <end position="64"/>
    </location>
</feature>
<feature type="transmembrane region" description="Helical" evidence="11">
    <location>
        <begin position="175"/>
        <end position="194"/>
    </location>
</feature>
<dbReference type="GO" id="GO:0005765">
    <property type="term" value="C:lysosomal membrane"/>
    <property type="evidence" value="ECO:0007669"/>
    <property type="project" value="UniProtKB-SubCell"/>
</dbReference>
<evidence type="ECO:0000256" key="7">
    <source>
        <dbReference type="ARBA" id="ARBA00022989"/>
    </source>
</evidence>
<evidence type="ECO:0000256" key="9">
    <source>
        <dbReference type="ARBA" id="ARBA00023228"/>
    </source>
</evidence>
<organism evidence="12 13">
    <name type="scientific">Ranatra chinensis</name>
    <dbReference type="NCBI Taxonomy" id="642074"/>
    <lineage>
        <taxon>Eukaryota</taxon>
        <taxon>Metazoa</taxon>
        <taxon>Ecdysozoa</taxon>
        <taxon>Arthropoda</taxon>
        <taxon>Hexapoda</taxon>
        <taxon>Insecta</taxon>
        <taxon>Pterygota</taxon>
        <taxon>Neoptera</taxon>
        <taxon>Paraneoptera</taxon>
        <taxon>Hemiptera</taxon>
        <taxon>Heteroptera</taxon>
        <taxon>Panheteroptera</taxon>
        <taxon>Nepomorpha</taxon>
        <taxon>Nepidae</taxon>
        <taxon>Ranatrinae</taxon>
        <taxon>Ranatra</taxon>
    </lineage>
</organism>
<keyword evidence="5" id="KW-0677">Repeat</keyword>
<keyword evidence="4 11" id="KW-0812">Transmembrane</keyword>
<dbReference type="PANTHER" id="PTHR13131:SF5">
    <property type="entry name" value="CYSTINOSIN"/>
    <property type="match status" value="1"/>
</dbReference>
<evidence type="ECO:0000256" key="11">
    <source>
        <dbReference type="SAM" id="Phobius"/>
    </source>
</evidence>
<comment type="subcellular location">
    <subcellularLocation>
        <location evidence="1">Lysosome membrane</location>
        <topology evidence="1">Multi-pass membrane protein</topology>
    </subcellularLocation>
</comment>
<evidence type="ECO:0000256" key="2">
    <source>
        <dbReference type="ARBA" id="ARBA00006855"/>
    </source>
</evidence>
<sequence length="195" mass="22092">MLNIIGFTLYSLFNCGLYWIPEVEEEYFMRHPGGLNPVQLNDIVFALHATVVTLLTIVQCLCYERGGQAVSLIGKIIVGIFVLVIIVTIILAAVDVMHWLDFLYACSYVKLTITLIKYIPQAVMNYKRKSTIGWSIGNVVLDFTGGILSMLQMIINADNYNDWASIFGDPTKFGLGLFSVLFDIFFLVQHYILYR</sequence>
<evidence type="ECO:0000256" key="5">
    <source>
        <dbReference type="ARBA" id="ARBA00022737"/>
    </source>
</evidence>
<dbReference type="SMART" id="SM00679">
    <property type="entry name" value="CTNS"/>
    <property type="match status" value="1"/>
</dbReference>
<feature type="transmembrane region" description="Helical" evidence="11">
    <location>
        <begin position="76"/>
        <end position="96"/>
    </location>
</feature>
<evidence type="ECO:0000313" key="12">
    <source>
        <dbReference type="EMBL" id="KAL1116727.1"/>
    </source>
</evidence>
<dbReference type="PANTHER" id="PTHR13131">
    <property type="entry name" value="CYSTINOSIN"/>
    <property type="match status" value="1"/>
</dbReference>
<comment type="catalytic activity">
    <reaction evidence="10">
        <text>L-cystine(out) + H(+)(out) = L-cystine(in) + H(+)(in)</text>
        <dbReference type="Rhea" id="RHEA:66172"/>
        <dbReference type="ChEBI" id="CHEBI:15378"/>
        <dbReference type="ChEBI" id="CHEBI:35491"/>
    </reaction>
    <physiologicalReaction direction="left-to-right" evidence="10">
        <dbReference type="Rhea" id="RHEA:66173"/>
    </physiologicalReaction>
</comment>
<name>A0ABD0Y0N6_9HEMI</name>
<dbReference type="EMBL" id="JBFDAA010000017">
    <property type="protein sequence ID" value="KAL1116727.1"/>
    <property type="molecule type" value="Genomic_DNA"/>
</dbReference>
<keyword evidence="8 11" id="KW-0472">Membrane</keyword>
<proteinExistence type="inferred from homology"/>
<keyword evidence="7 11" id="KW-1133">Transmembrane helix</keyword>
<accession>A0ABD0Y0N6</accession>
<dbReference type="GO" id="GO:0015293">
    <property type="term" value="F:symporter activity"/>
    <property type="evidence" value="ECO:0007669"/>
    <property type="project" value="UniProtKB-KW"/>
</dbReference>
<dbReference type="AlphaFoldDB" id="A0ABD0Y0N6"/>
<dbReference type="FunFam" id="1.20.1280.290:FF:000016">
    <property type="entry name" value="Cystinosin homolog"/>
    <property type="match status" value="1"/>
</dbReference>
<evidence type="ECO:0000313" key="13">
    <source>
        <dbReference type="Proteomes" id="UP001558652"/>
    </source>
</evidence>
<evidence type="ECO:0000256" key="3">
    <source>
        <dbReference type="ARBA" id="ARBA00022448"/>
    </source>
</evidence>
<keyword evidence="9" id="KW-0458">Lysosome</keyword>
<keyword evidence="13" id="KW-1185">Reference proteome</keyword>
<comment type="caution">
    <text evidence="12">The sequence shown here is derived from an EMBL/GenBank/DDBJ whole genome shotgun (WGS) entry which is preliminary data.</text>
</comment>
<dbReference type="InterPro" id="IPR006603">
    <property type="entry name" value="PQ-loop_rpt"/>
</dbReference>
<dbReference type="Pfam" id="PF04193">
    <property type="entry name" value="PQ-loop"/>
    <property type="match status" value="1"/>
</dbReference>
<dbReference type="InterPro" id="IPR005282">
    <property type="entry name" value="LC_transporter"/>
</dbReference>
<protein>
    <recommendedName>
        <fullName evidence="14">Cystinosin</fullName>
    </recommendedName>
</protein>
<evidence type="ECO:0008006" key="14">
    <source>
        <dbReference type="Google" id="ProtNLM"/>
    </source>
</evidence>
<dbReference type="GO" id="GO:0015179">
    <property type="term" value="F:L-amino acid transmembrane transporter activity"/>
    <property type="evidence" value="ECO:0007669"/>
    <property type="project" value="UniProtKB-ARBA"/>
</dbReference>
<comment type="similarity">
    <text evidence="2">Belongs to the cystinosin family.</text>
</comment>
<evidence type="ECO:0000256" key="1">
    <source>
        <dbReference type="ARBA" id="ARBA00004155"/>
    </source>
</evidence>
<keyword evidence="3" id="KW-0813">Transport</keyword>
<reference evidence="12 13" key="1">
    <citation type="submission" date="2024-07" db="EMBL/GenBank/DDBJ databases">
        <title>Chromosome-level genome assembly of the water stick insect Ranatra chinensis (Heteroptera: Nepidae).</title>
        <authorList>
            <person name="Liu X."/>
        </authorList>
    </citation>
    <scope>NUCLEOTIDE SEQUENCE [LARGE SCALE GENOMIC DNA]</scope>
    <source>
        <strain evidence="12">Cailab_2021Rc</strain>
        <tissue evidence="12">Muscle</tissue>
    </source>
</reference>
<evidence type="ECO:0000256" key="4">
    <source>
        <dbReference type="ARBA" id="ARBA00022692"/>
    </source>
</evidence>
<dbReference type="Gene3D" id="1.20.1280.290">
    <property type="match status" value="1"/>
</dbReference>
<evidence type="ECO:0000256" key="10">
    <source>
        <dbReference type="ARBA" id="ARBA00048473"/>
    </source>
</evidence>
<dbReference type="GO" id="GO:0015811">
    <property type="term" value="P:L-cystine transport"/>
    <property type="evidence" value="ECO:0007669"/>
    <property type="project" value="UniProtKB-ARBA"/>
</dbReference>
<evidence type="ECO:0000256" key="6">
    <source>
        <dbReference type="ARBA" id="ARBA00022847"/>
    </source>
</evidence>
<gene>
    <name evidence="12" type="ORF">AAG570_005199</name>
</gene>
<dbReference type="NCBIfam" id="TIGR00951">
    <property type="entry name" value="2A43"/>
    <property type="match status" value="1"/>
</dbReference>
<dbReference type="Proteomes" id="UP001558652">
    <property type="component" value="Unassembled WGS sequence"/>
</dbReference>
<feature type="transmembrane region" description="Helical" evidence="11">
    <location>
        <begin position="132"/>
        <end position="155"/>
    </location>
</feature>
<evidence type="ECO:0000256" key="8">
    <source>
        <dbReference type="ARBA" id="ARBA00023136"/>
    </source>
</evidence>
<keyword evidence="6" id="KW-0769">Symport</keyword>